<name>A0ABX2CYA8_9CYAN</name>
<dbReference type="EMBL" id="SRRZ01000042">
    <property type="protein sequence ID" value="NQE34908.1"/>
    <property type="molecule type" value="Genomic_DNA"/>
</dbReference>
<organism evidence="1 2">
    <name type="scientific">Microcoleus asticus IPMA8</name>
    <dbReference type="NCBI Taxonomy" id="2563858"/>
    <lineage>
        <taxon>Bacteria</taxon>
        <taxon>Bacillati</taxon>
        <taxon>Cyanobacteriota</taxon>
        <taxon>Cyanophyceae</taxon>
        <taxon>Oscillatoriophycideae</taxon>
        <taxon>Oscillatoriales</taxon>
        <taxon>Microcoleaceae</taxon>
        <taxon>Microcoleus</taxon>
        <taxon>Microcoleus asticus</taxon>
    </lineage>
</organism>
<accession>A0ABX2CYA8</accession>
<protein>
    <recommendedName>
        <fullName evidence="3">Transposase</fullName>
    </recommendedName>
</protein>
<gene>
    <name evidence="1" type="ORF">E5S67_02637</name>
</gene>
<reference evidence="1 2" key="1">
    <citation type="journal article" date="2020" name="Sci. Rep.">
        <title>A novel cyanobacterial geosmin producer, revising GeoA distribution and dispersion patterns in Bacteria.</title>
        <authorList>
            <person name="Churro C."/>
            <person name="Semedo-Aguiar A.P."/>
            <person name="Silva A.D."/>
            <person name="Pereira-Leal J.B."/>
            <person name="Leite R.B."/>
        </authorList>
    </citation>
    <scope>NUCLEOTIDE SEQUENCE [LARGE SCALE GENOMIC DNA]</scope>
    <source>
        <strain evidence="1 2">IPMA8</strain>
    </source>
</reference>
<proteinExistence type="predicted"/>
<sequence length="31" mass="3401">MRTLLSMASDGEGAHCPPYLVMDNVRNAHLT</sequence>
<evidence type="ECO:0008006" key="3">
    <source>
        <dbReference type="Google" id="ProtNLM"/>
    </source>
</evidence>
<evidence type="ECO:0000313" key="2">
    <source>
        <dbReference type="Proteomes" id="UP000702425"/>
    </source>
</evidence>
<comment type="caution">
    <text evidence="1">The sequence shown here is derived from an EMBL/GenBank/DDBJ whole genome shotgun (WGS) entry which is preliminary data.</text>
</comment>
<evidence type="ECO:0000313" key="1">
    <source>
        <dbReference type="EMBL" id="NQE34908.1"/>
    </source>
</evidence>
<keyword evidence="2" id="KW-1185">Reference proteome</keyword>
<dbReference type="Proteomes" id="UP000702425">
    <property type="component" value="Unassembled WGS sequence"/>
</dbReference>